<dbReference type="Proteomes" id="UP000037122">
    <property type="component" value="Unassembled WGS sequence"/>
</dbReference>
<dbReference type="InterPro" id="IPR003593">
    <property type="entry name" value="AAA+_ATPase"/>
</dbReference>
<dbReference type="InterPro" id="IPR027417">
    <property type="entry name" value="P-loop_NTPase"/>
</dbReference>
<evidence type="ECO:0000313" key="5">
    <source>
        <dbReference type="Proteomes" id="UP000037122"/>
    </source>
</evidence>
<dbReference type="VEuPathDB" id="FungiDB:CJI96_0004776"/>
<comment type="caution">
    <text evidence="4">The sequence shown here is derived from an EMBL/GenBank/DDBJ whole genome shotgun (WGS) entry which is preliminary data.</text>
</comment>
<evidence type="ECO:0000313" key="4">
    <source>
        <dbReference type="EMBL" id="KND96877.1"/>
    </source>
</evidence>
<dbReference type="PANTHER" id="PTHR43514:SF4">
    <property type="entry name" value="ABC TRANSPORTER I FAMILY MEMBER 10"/>
    <property type="match status" value="1"/>
</dbReference>
<dbReference type="PANTHER" id="PTHR43514">
    <property type="entry name" value="ABC TRANSPORTER I FAMILY MEMBER 10"/>
    <property type="match status" value="1"/>
</dbReference>
<dbReference type="SMART" id="SM00382">
    <property type="entry name" value="AAA"/>
    <property type="match status" value="1"/>
</dbReference>
<gene>
    <name evidence="4" type="ORF">QG37_06747</name>
</gene>
<protein>
    <recommendedName>
        <fullName evidence="3">ABC transporter domain-containing protein</fullName>
    </recommendedName>
</protein>
<accession>A0A0L0NRT5</accession>
<keyword evidence="1" id="KW-0547">Nucleotide-binding</keyword>
<dbReference type="SUPFAM" id="SSF52540">
    <property type="entry name" value="P-loop containing nucleoside triphosphate hydrolases"/>
    <property type="match status" value="2"/>
</dbReference>
<dbReference type="VEuPathDB" id="FungiDB:CJJ09_003890"/>
<dbReference type="VEuPathDB" id="FungiDB:CJJ07_002967"/>
<dbReference type="EMBL" id="LGST01000048">
    <property type="protein sequence ID" value="KND96877.1"/>
    <property type="molecule type" value="Genomic_DNA"/>
</dbReference>
<name>A0A0L0NRT5_CANAR</name>
<feature type="domain" description="ABC transporter" evidence="3">
    <location>
        <begin position="300"/>
        <end position="543"/>
    </location>
</feature>
<dbReference type="GO" id="GO:0005524">
    <property type="term" value="F:ATP binding"/>
    <property type="evidence" value="ECO:0007669"/>
    <property type="project" value="UniProtKB-KW"/>
</dbReference>
<dbReference type="VEuPathDB" id="FungiDB:QG37_06747"/>
<dbReference type="GO" id="GO:0016887">
    <property type="term" value="F:ATP hydrolysis activity"/>
    <property type="evidence" value="ECO:0007669"/>
    <property type="project" value="InterPro"/>
</dbReference>
<dbReference type="InterPro" id="IPR050334">
    <property type="entry name" value="Molybdenum_import_ModC"/>
</dbReference>
<dbReference type="AlphaFoldDB" id="A0A0L0NRT5"/>
<sequence>MSLVKIRNALFVAETRNLRAHKYVFSKPIANFDVDRPSAGTGKAFYAITGPQKLAFLNVVAAKYIPDPPLGRVYPQFSDTHRSDQIQYLNFMENSGLDKVHMAARYESYSYKGTLEMKDDVNSVINYVTGANNYNSNTVVAENDTYVQKLCELFGLDELRNKWINSLSNGQMRRARISKALINKPQLIVIDDPFLGLDPRATEKVSELLRRIALELDAGMVLGLRIQDKVPDWVDNLAYVDESGLTACGPKSTARLVIEERHKEELKLHKTREALSEEIAFVEVAPQAINSTTTVDDPIIEFSNAYVSYRGTDVLKNFTWRIQRGSRWRILGENGLGKTTILLLLTADHPQLWRSVVSIDGTLRKTGQGVSYFDVNNRIGISLPELHATVPPRAYAHDVVYNGLVRDIGNLNFKFKYKFSGDQNELPKEAQNLLKVFAPELAKIRHLRFHELTVSQQKLVLFLRAAIKNPDILILDEAFSCMDDEVLMNKCHEYIAQEMPKTTVLAIGHIDWEVPVHEHVITLHGDPQRGYSFATRAKAKVNKGEQR</sequence>
<proteinExistence type="predicted"/>
<dbReference type="InterPro" id="IPR003439">
    <property type="entry name" value="ABC_transporter-like_ATP-bd"/>
</dbReference>
<evidence type="ECO:0000256" key="1">
    <source>
        <dbReference type="ARBA" id="ARBA00022741"/>
    </source>
</evidence>
<organism evidence="4 5">
    <name type="scientific">Candidozyma auris</name>
    <name type="common">Yeast</name>
    <name type="synonym">Candida auris</name>
    <dbReference type="NCBI Taxonomy" id="498019"/>
    <lineage>
        <taxon>Eukaryota</taxon>
        <taxon>Fungi</taxon>
        <taxon>Dikarya</taxon>
        <taxon>Ascomycota</taxon>
        <taxon>Saccharomycotina</taxon>
        <taxon>Pichiomycetes</taxon>
        <taxon>Metschnikowiaceae</taxon>
        <taxon>Candidozyma</taxon>
    </lineage>
</organism>
<feature type="domain" description="ABC transporter" evidence="3">
    <location>
        <begin position="4"/>
        <end position="267"/>
    </location>
</feature>
<dbReference type="VEuPathDB" id="FungiDB:CJI97_005535"/>
<dbReference type="VEuPathDB" id="FungiDB:B9J08_005452"/>
<dbReference type="Gene3D" id="3.40.50.300">
    <property type="entry name" value="P-loop containing nucleotide triphosphate hydrolases"/>
    <property type="match status" value="2"/>
</dbReference>
<evidence type="ECO:0000256" key="2">
    <source>
        <dbReference type="ARBA" id="ARBA00022840"/>
    </source>
</evidence>
<reference evidence="5" key="1">
    <citation type="journal article" date="2015" name="BMC Genomics">
        <title>Draft genome of a commonly misdiagnosed multidrug resistant pathogen Candida auris.</title>
        <authorList>
            <person name="Chatterjee S."/>
            <person name="Alampalli S.V."/>
            <person name="Nageshan R.K."/>
            <person name="Chettiar S.T."/>
            <person name="Joshi S."/>
            <person name="Tatu U.S."/>
        </authorList>
    </citation>
    <scope>NUCLEOTIDE SEQUENCE [LARGE SCALE GENOMIC DNA]</scope>
    <source>
        <strain evidence="5">6684</strain>
    </source>
</reference>
<dbReference type="GO" id="GO:0005739">
    <property type="term" value="C:mitochondrion"/>
    <property type="evidence" value="ECO:0007669"/>
    <property type="project" value="TreeGrafter"/>
</dbReference>
<dbReference type="Pfam" id="PF00005">
    <property type="entry name" value="ABC_tran"/>
    <property type="match status" value="2"/>
</dbReference>
<dbReference type="PROSITE" id="PS50893">
    <property type="entry name" value="ABC_TRANSPORTER_2"/>
    <property type="match status" value="2"/>
</dbReference>
<keyword evidence="2" id="KW-0067">ATP-binding</keyword>
<evidence type="ECO:0000259" key="3">
    <source>
        <dbReference type="PROSITE" id="PS50893"/>
    </source>
</evidence>